<reference evidence="3 4" key="1">
    <citation type="submission" date="2024-08" db="EMBL/GenBank/DDBJ databases">
        <authorList>
            <person name="Lu H."/>
        </authorList>
    </citation>
    <scope>NUCLEOTIDE SEQUENCE [LARGE SCALE GENOMIC DNA]</scope>
    <source>
        <strain evidence="3 4">BYS87W</strain>
    </source>
</reference>
<accession>A0ABW7GY44</accession>
<proteinExistence type="predicted"/>
<dbReference type="EMBL" id="JBIGIB010000002">
    <property type="protein sequence ID" value="MFG6466896.1"/>
    <property type="molecule type" value="Genomic_DNA"/>
</dbReference>
<keyword evidence="2" id="KW-1133">Transmembrane helix</keyword>
<dbReference type="Proteomes" id="UP001606303">
    <property type="component" value="Unassembled WGS sequence"/>
</dbReference>
<evidence type="ECO:0000256" key="1">
    <source>
        <dbReference type="SAM" id="MobiDB-lite"/>
    </source>
</evidence>
<name>A0ABW7GY44_9BURK</name>
<protein>
    <submittedName>
        <fullName evidence="3">TIGR04438 family Trp-rich protein</fullName>
    </submittedName>
</protein>
<keyword evidence="4" id="KW-1185">Reference proteome</keyword>
<dbReference type="NCBIfam" id="TIGR04438">
    <property type="entry name" value="small_Trp_rich"/>
    <property type="match status" value="1"/>
</dbReference>
<feature type="transmembrane region" description="Helical" evidence="2">
    <location>
        <begin position="26"/>
        <end position="45"/>
    </location>
</feature>
<dbReference type="InterPro" id="IPR031044">
    <property type="entry name" value="Small_Trp_rich"/>
</dbReference>
<sequence length="86" mass="9975">MGFVLLGVALVVLRLGGWVKFHNDDLWAWVIVLAPFGLAVLWWAWSDATGRTQRDVMRTLDQRREARRQQQMEALGQSRPSAKRKR</sequence>
<evidence type="ECO:0000313" key="4">
    <source>
        <dbReference type="Proteomes" id="UP001606303"/>
    </source>
</evidence>
<comment type="caution">
    <text evidence="3">The sequence shown here is derived from an EMBL/GenBank/DDBJ whole genome shotgun (WGS) entry which is preliminary data.</text>
</comment>
<dbReference type="RefSeq" id="WP_394383945.1">
    <property type="nucleotide sequence ID" value="NZ_JBIGIB010000002.1"/>
</dbReference>
<keyword evidence="2" id="KW-0472">Membrane</keyword>
<evidence type="ECO:0000256" key="2">
    <source>
        <dbReference type="SAM" id="Phobius"/>
    </source>
</evidence>
<feature type="region of interest" description="Disordered" evidence="1">
    <location>
        <begin position="66"/>
        <end position="86"/>
    </location>
</feature>
<organism evidence="3 4">
    <name type="scientific">Pelomonas baiyunensis</name>
    <dbReference type="NCBI Taxonomy" id="3299026"/>
    <lineage>
        <taxon>Bacteria</taxon>
        <taxon>Pseudomonadati</taxon>
        <taxon>Pseudomonadota</taxon>
        <taxon>Betaproteobacteria</taxon>
        <taxon>Burkholderiales</taxon>
        <taxon>Sphaerotilaceae</taxon>
        <taxon>Roseateles</taxon>
    </lineage>
</organism>
<gene>
    <name evidence="3" type="ORF">ACG01O_09780</name>
</gene>
<keyword evidence="2" id="KW-0812">Transmembrane</keyword>
<evidence type="ECO:0000313" key="3">
    <source>
        <dbReference type="EMBL" id="MFG6466896.1"/>
    </source>
</evidence>